<dbReference type="SUPFAM" id="SSF54909">
    <property type="entry name" value="Dimeric alpha+beta barrel"/>
    <property type="match status" value="2"/>
</dbReference>
<evidence type="ECO:0000256" key="1">
    <source>
        <dbReference type="ARBA" id="ARBA00005291"/>
    </source>
</evidence>
<dbReference type="Pfam" id="PF00027">
    <property type="entry name" value="cNMP_binding"/>
    <property type="match status" value="1"/>
</dbReference>
<dbReference type="InterPro" id="IPR014710">
    <property type="entry name" value="RmlC-like_jellyroll"/>
</dbReference>
<feature type="domain" description="Cyclic nucleotide-binding" evidence="3">
    <location>
        <begin position="583"/>
        <end position="686"/>
    </location>
</feature>
<dbReference type="InParanoid" id="C3ZBA5"/>
<dbReference type="Gene3D" id="3.30.70.100">
    <property type="match status" value="2"/>
</dbReference>
<dbReference type="AlphaFoldDB" id="C3ZBA5"/>
<dbReference type="EMBL" id="GG666603">
    <property type="protein sequence ID" value="EEN50142.1"/>
    <property type="molecule type" value="Genomic_DNA"/>
</dbReference>
<comment type="similarity">
    <text evidence="1">Belongs to the NipSnap family.</text>
</comment>
<dbReference type="InterPro" id="IPR011008">
    <property type="entry name" value="Dimeric_a/b-barrel"/>
</dbReference>
<gene>
    <name evidence="4" type="ORF">BRAFLDRAFT_118770</name>
</gene>
<reference evidence="4" key="1">
    <citation type="journal article" date="2008" name="Nature">
        <title>The amphioxus genome and the evolution of the chordate karyotype.</title>
        <authorList>
            <consortium name="US DOE Joint Genome Institute (JGI-PGF)"/>
            <person name="Putnam N.H."/>
            <person name="Butts T."/>
            <person name="Ferrier D.E.K."/>
            <person name="Furlong R.F."/>
            <person name="Hellsten U."/>
            <person name="Kawashima T."/>
            <person name="Robinson-Rechavi M."/>
            <person name="Shoguchi E."/>
            <person name="Terry A."/>
            <person name="Yu J.-K."/>
            <person name="Benito-Gutierrez E.L."/>
            <person name="Dubchak I."/>
            <person name="Garcia-Fernandez J."/>
            <person name="Gibson-Brown J.J."/>
            <person name="Grigoriev I.V."/>
            <person name="Horton A.C."/>
            <person name="de Jong P.J."/>
            <person name="Jurka J."/>
            <person name="Kapitonov V.V."/>
            <person name="Kohara Y."/>
            <person name="Kuroki Y."/>
            <person name="Lindquist E."/>
            <person name="Lucas S."/>
            <person name="Osoegawa K."/>
            <person name="Pennacchio L.A."/>
            <person name="Salamov A.A."/>
            <person name="Satou Y."/>
            <person name="Sauka-Spengler T."/>
            <person name="Schmutz J."/>
            <person name="Shin-I T."/>
            <person name="Toyoda A."/>
            <person name="Bronner-Fraser M."/>
            <person name="Fujiyama A."/>
            <person name="Holland L.Z."/>
            <person name="Holland P.W.H."/>
            <person name="Satoh N."/>
            <person name="Rokhsar D.S."/>
        </authorList>
    </citation>
    <scope>NUCLEOTIDE SEQUENCE [LARGE SCALE GENOMIC DNA]</scope>
    <source>
        <strain evidence="4">S238N-H82</strain>
        <tissue evidence="4">Testes</tissue>
    </source>
</reference>
<dbReference type="eggNOG" id="KOG2883">
    <property type="taxonomic scope" value="Eukaryota"/>
</dbReference>
<dbReference type="InterPro" id="IPR000595">
    <property type="entry name" value="cNMP-bd_dom"/>
</dbReference>
<protein>
    <recommendedName>
        <fullName evidence="3">Cyclic nucleotide-binding domain-containing protein</fullName>
    </recommendedName>
</protein>
<dbReference type="Pfam" id="PF07978">
    <property type="entry name" value="NIPSNAP"/>
    <property type="match status" value="2"/>
</dbReference>
<evidence type="ECO:0000259" key="3">
    <source>
        <dbReference type="PROSITE" id="PS50042"/>
    </source>
</evidence>
<dbReference type="InterPro" id="IPR018490">
    <property type="entry name" value="cNMP-bd_dom_sf"/>
</dbReference>
<dbReference type="PANTHER" id="PTHR21017:SF19">
    <property type="entry name" value="PROTEIN NIPSNAP HOMOLOG 3B"/>
    <property type="match status" value="1"/>
</dbReference>
<dbReference type="PROSITE" id="PS50042">
    <property type="entry name" value="CNMP_BINDING_3"/>
    <property type="match status" value="1"/>
</dbReference>
<evidence type="ECO:0000256" key="2">
    <source>
        <dbReference type="SAM" id="MobiDB-lite"/>
    </source>
</evidence>
<dbReference type="GO" id="GO:0000423">
    <property type="term" value="P:mitophagy"/>
    <property type="evidence" value="ECO:0007669"/>
    <property type="project" value="UniProtKB-ARBA"/>
</dbReference>
<feature type="compositionally biased region" description="Polar residues" evidence="2">
    <location>
        <begin position="333"/>
        <end position="344"/>
    </location>
</feature>
<accession>C3ZBA5</accession>
<dbReference type="PANTHER" id="PTHR21017">
    <property type="entry name" value="NIPSNAP-RELATED"/>
    <property type="match status" value="1"/>
</dbReference>
<evidence type="ECO:0000313" key="4">
    <source>
        <dbReference type="EMBL" id="EEN50142.1"/>
    </source>
</evidence>
<dbReference type="InterPro" id="IPR012577">
    <property type="entry name" value="NIPSNAP"/>
</dbReference>
<sequence length="730" mass="83376">MSYTEDPRFQKGQLAASFVQLSTTPAVHDGDRKLYELRTYSIRPDCFGEFLKLSDENMHMRMEHSKLIGYWRTELGGINEVVHIWEYDNFSHRAAVRQALAKDPEWVGKYFSKILPMMVKQDNVVMHLMPWSEQGVPSKAGGVYELRSYLMTADQQWQGPLRRAVLATEKAKVVPCELLGAYQSEFGEFNRGVYELRSYLMTADQQWQDPLRRAILAIATEKAKVIPCELLGVYQSEFGEFNRVYQLWFNDGFQAFDARQEARKKVFEHPEIIAAVPRETTKELIDYDQLSWLTNIPGLSSKYSPESSADAHRTFMENYHRMFLKPTPLSALPSKTASARSSYSKGPEKSKHTSLMSVGSLSSHKVNQLAPLQETSHDIRIHLSKLHREQRRENPQQQRQACIRTLRKILRKMPFERSAREHHTVFKGLQLFSTMADQVSDEVLKEMATVAKLDVWRETGVPVFGNQGLHLILKGSVRPQTLPYIKLLSQVAEFDCPTPILEDITPELGVGDCFGTLERVEGRESNSRILTVLTQEPCEFLIIYSNDYKKVVEQLEHRDKSEKTQLVQACPVYQLWPRLAVGQLARIISWEQFDPNWVVVTEGSKAPFIAFIKSGECHVLREVEALHKLPNGQRVKKRKQVVVGRLKEFESFGEVSILENMPFTCSVVTATPVSMGVITEEKLSELDDTTRQLLLQSSAPNFAHLSQHGIVIESINALGIRPGYGKWKKS</sequence>
<feature type="region of interest" description="Disordered" evidence="2">
    <location>
        <begin position="330"/>
        <end position="354"/>
    </location>
</feature>
<organism>
    <name type="scientific">Branchiostoma floridae</name>
    <name type="common">Florida lancelet</name>
    <name type="synonym">Amphioxus</name>
    <dbReference type="NCBI Taxonomy" id="7739"/>
    <lineage>
        <taxon>Eukaryota</taxon>
        <taxon>Metazoa</taxon>
        <taxon>Chordata</taxon>
        <taxon>Cephalochordata</taxon>
        <taxon>Leptocardii</taxon>
        <taxon>Amphioxiformes</taxon>
        <taxon>Branchiostomatidae</taxon>
        <taxon>Branchiostoma</taxon>
    </lineage>
</organism>
<name>C3ZBA5_BRAFL</name>
<dbReference type="CDD" id="cd00038">
    <property type="entry name" value="CAP_ED"/>
    <property type="match status" value="1"/>
</dbReference>
<dbReference type="Gene3D" id="2.60.120.10">
    <property type="entry name" value="Jelly Rolls"/>
    <property type="match status" value="2"/>
</dbReference>
<dbReference type="SUPFAM" id="SSF51206">
    <property type="entry name" value="cAMP-binding domain-like"/>
    <property type="match status" value="1"/>
</dbReference>
<dbReference type="InterPro" id="IPR051557">
    <property type="entry name" value="NipSnap_domain"/>
</dbReference>
<proteinExistence type="inferred from homology"/>